<dbReference type="InterPro" id="IPR043128">
    <property type="entry name" value="Rev_trsase/Diguanyl_cyclase"/>
</dbReference>
<name>A0A5J4VJW0_9EUKA</name>
<evidence type="ECO:0000259" key="1">
    <source>
        <dbReference type="PROSITE" id="PS50878"/>
    </source>
</evidence>
<protein>
    <recommendedName>
        <fullName evidence="1">Reverse transcriptase domain-containing protein</fullName>
    </recommendedName>
</protein>
<dbReference type="InterPro" id="IPR052055">
    <property type="entry name" value="Hepadnavirus_pol/RT"/>
</dbReference>
<gene>
    <name evidence="2" type="ORF">EZS28_021958</name>
</gene>
<reference evidence="2 3" key="1">
    <citation type="submission" date="2019-03" db="EMBL/GenBank/DDBJ databases">
        <title>Single cell metagenomics reveals metabolic interactions within the superorganism composed of flagellate Streblomastix strix and complex community of Bacteroidetes bacteria on its surface.</title>
        <authorList>
            <person name="Treitli S.C."/>
            <person name="Kolisko M."/>
            <person name="Husnik F."/>
            <person name="Keeling P."/>
            <person name="Hampl V."/>
        </authorList>
    </citation>
    <scope>NUCLEOTIDE SEQUENCE [LARGE SCALE GENOMIC DNA]</scope>
    <source>
        <strain evidence="2">ST1C</strain>
    </source>
</reference>
<evidence type="ECO:0000313" key="3">
    <source>
        <dbReference type="Proteomes" id="UP000324800"/>
    </source>
</evidence>
<proteinExistence type="predicted"/>
<comment type="caution">
    <text evidence="2">The sequence shown here is derived from an EMBL/GenBank/DDBJ whole genome shotgun (WGS) entry which is preliminary data.</text>
</comment>
<dbReference type="InterPro" id="IPR043502">
    <property type="entry name" value="DNA/RNA_pol_sf"/>
</dbReference>
<evidence type="ECO:0000313" key="2">
    <source>
        <dbReference type="EMBL" id="KAA6382513.1"/>
    </source>
</evidence>
<dbReference type="PANTHER" id="PTHR33050">
    <property type="entry name" value="REVERSE TRANSCRIPTASE DOMAIN-CONTAINING PROTEIN"/>
    <property type="match status" value="1"/>
</dbReference>
<dbReference type="PROSITE" id="PS50878">
    <property type="entry name" value="RT_POL"/>
    <property type="match status" value="1"/>
</dbReference>
<dbReference type="AlphaFoldDB" id="A0A5J4VJW0"/>
<sequence length="269" mass="31775">MTFGTKHSVIFFAEAIEAILRQIRTHSEIKILNYCDDILLNLQDKQILKIYTKEIMRTLEQFGQTISTDKCETEPRYIMTFLGWIRIQKEMNIRMANERKLKMMQALKDFADRQTELPQTPQKRRVSVSNRINQSEDTSVNDGVVGRDNDNKQSIEQIVEMVDKDNRGQPTRIIDQQDNNMHVNKRRITIWLGTTLIYENQTELILHDCWSEKEAEMTCNAKEIKAIYYEMLRFEQVFKKTHDQAVLIRSDNTTAVYDIGKWKAKKFLD</sequence>
<dbReference type="Pfam" id="PF00078">
    <property type="entry name" value="RVT_1"/>
    <property type="match status" value="1"/>
</dbReference>
<feature type="domain" description="Reverse transcriptase" evidence="1">
    <location>
        <begin position="1"/>
        <end position="86"/>
    </location>
</feature>
<organism evidence="2 3">
    <name type="scientific">Streblomastix strix</name>
    <dbReference type="NCBI Taxonomy" id="222440"/>
    <lineage>
        <taxon>Eukaryota</taxon>
        <taxon>Metamonada</taxon>
        <taxon>Preaxostyla</taxon>
        <taxon>Oxymonadida</taxon>
        <taxon>Streblomastigidae</taxon>
        <taxon>Streblomastix</taxon>
    </lineage>
</organism>
<dbReference type="InterPro" id="IPR000477">
    <property type="entry name" value="RT_dom"/>
</dbReference>
<dbReference type="Gene3D" id="3.30.70.270">
    <property type="match status" value="1"/>
</dbReference>
<accession>A0A5J4VJW0</accession>
<dbReference type="SUPFAM" id="SSF56672">
    <property type="entry name" value="DNA/RNA polymerases"/>
    <property type="match status" value="1"/>
</dbReference>
<dbReference type="EMBL" id="SNRW01006742">
    <property type="protein sequence ID" value="KAA6382513.1"/>
    <property type="molecule type" value="Genomic_DNA"/>
</dbReference>
<dbReference type="PANTHER" id="PTHR33050:SF7">
    <property type="entry name" value="RIBONUCLEASE H"/>
    <property type="match status" value="1"/>
</dbReference>
<dbReference type="Proteomes" id="UP000324800">
    <property type="component" value="Unassembled WGS sequence"/>
</dbReference>